<name>A0A1H1XSK2_9ACTN</name>
<evidence type="ECO:0008006" key="4">
    <source>
        <dbReference type="Google" id="ProtNLM"/>
    </source>
</evidence>
<feature type="signal peptide" evidence="1">
    <location>
        <begin position="1"/>
        <end position="27"/>
    </location>
</feature>
<reference evidence="2 3" key="1">
    <citation type="submission" date="2016-10" db="EMBL/GenBank/DDBJ databases">
        <authorList>
            <person name="de Groot N.N."/>
        </authorList>
    </citation>
    <scope>NUCLEOTIDE SEQUENCE [LARGE SCALE GENOMIC DNA]</scope>
    <source>
        <strain evidence="2 3">DSM 21741</strain>
    </source>
</reference>
<keyword evidence="3" id="KW-1185">Reference proteome</keyword>
<evidence type="ECO:0000313" key="2">
    <source>
        <dbReference type="EMBL" id="SDT12228.1"/>
    </source>
</evidence>
<dbReference type="EMBL" id="LT629749">
    <property type="protein sequence ID" value="SDT12228.1"/>
    <property type="molecule type" value="Genomic_DNA"/>
</dbReference>
<dbReference type="RefSeq" id="WP_091413938.1">
    <property type="nucleotide sequence ID" value="NZ_LT629749.1"/>
</dbReference>
<gene>
    <name evidence="2" type="ORF">SAMN04488543_3091</name>
</gene>
<dbReference type="OrthoDB" id="5111058at2"/>
<proteinExistence type="predicted"/>
<accession>A0A1H1XSK2</accession>
<evidence type="ECO:0000256" key="1">
    <source>
        <dbReference type="SAM" id="SignalP"/>
    </source>
</evidence>
<organism evidence="2 3">
    <name type="scientific">Friedmanniella luteola</name>
    <dbReference type="NCBI Taxonomy" id="546871"/>
    <lineage>
        <taxon>Bacteria</taxon>
        <taxon>Bacillati</taxon>
        <taxon>Actinomycetota</taxon>
        <taxon>Actinomycetes</taxon>
        <taxon>Propionibacteriales</taxon>
        <taxon>Nocardioidaceae</taxon>
        <taxon>Friedmanniella</taxon>
    </lineage>
</organism>
<protein>
    <recommendedName>
        <fullName evidence="4">Htaa protein</fullName>
    </recommendedName>
</protein>
<feature type="chain" id="PRO_5009265808" description="Htaa protein" evidence="1">
    <location>
        <begin position="28"/>
        <end position="163"/>
    </location>
</feature>
<evidence type="ECO:0000313" key="3">
    <source>
        <dbReference type="Proteomes" id="UP000199092"/>
    </source>
</evidence>
<dbReference type="AlphaFoldDB" id="A0A1H1XSK2"/>
<dbReference type="Proteomes" id="UP000199092">
    <property type="component" value="Chromosome I"/>
</dbReference>
<keyword evidence="1" id="KW-0732">Signal</keyword>
<sequence length="163" mass="16664">MPTTTHRRLAIGAAALILVAGAAPAVADDGHHYRQTHARGTLLSAQLIGSLTTDADLAGVAPGGADWSVSRSSVKVKANGRVEVRVRDLVLTSTGANPVTTISASLVCNGKVVDTVGPVAYDTDGDARIRDRFAVPERCLAPAVLLNPADRVGTYIAASGQAG</sequence>